<dbReference type="AlphaFoldDB" id="A0A8X6N4T1"/>
<dbReference type="EMBL" id="BMAW01100183">
    <property type="protein sequence ID" value="GFS93699.1"/>
    <property type="molecule type" value="Genomic_DNA"/>
</dbReference>
<dbReference type="OrthoDB" id="6436562at2759"/>
<keyword evidence="2" id="KW-1185">Reference proteome</keyword>
<proteinExistence type="predicted"/>
<gene>
    <name evidence="1" type="ORF">NPIL_176301</name>
</gene>
<protein>
    <recommendedName>
        <fullName evidence="3">SCAN domain-containing protein 3</fullName>
    </recommendedName>
</protein>
<evidence type="ECO:0008006" key="3">
    <source>
        <dbReference type="Google" id="ProtNLM"/>
    </source>
</evidence>
<dbReference type="PANTHER" id="PTHR45913:SF22">
    <property type="entry name" value="SCAN BOX DOMAIN-CONTAINING PROTEIN"/>
    <property type="match status" value="1"/>
</dbReference>
<dbReference type="PANTHER" id="PTHR45913">
    <property type="entry name" value="EPM2A-INTERACTING PROTEIN 1"/>
    <property type="match status" value="1"/>
</dbReference>
<comment type="caution">
    <text evidence="1">The sequence shown here is derived from an EMBL/GenBank/DDBJ whole genome shotgun (WGS) entry which is preliminary data.</text>
</comment>
<organism evidence="1 2">
    <name type="scientific">Nephila pilipes</name>
    <name type="common">Giant wood spider</name>
    <name type="synonym">Nephila maculata</name>
    <dbReference type="NCBI Taxonomy" id="299642"/>
    <lineage>
        <taxon>Eukaryota</taxon>
        <taxon>Metazoa</taxon>
        <taxon>Ecdysozoa</taxon>
        <taxon>Arthropoda</taxon>
        <taxon>Chelicerata</taxon>
        <taxon>Arachnida</taxon>
        <taxon>Araneae</taxon>
        <taxon>Araneomorphae</taxon>
        <taxon>Entelegynae</taxon>
        <taxon>Araneoidea</taxon>
        <taxon>Nephilidae</taxon>
        <taxon>Nephila</taxon>
    </lineage>
</organism>
<accession>A0A8X6N4T1</accession>
<evidence type="ECO:0000313" key="2">
    <source>
        <dbReference type="Proteomes" id="UP000887013"/>
    </source>
</evidence>
<dbReference type="Proteomes" id="UP000887013">
    <property type="component" value="Unassembled WGS sequence"/>
</dbReference>
<sequence>MEQNCLSLDNYISGQLKWFFWVGICTDGASGDGLTARITEVVPESEFTHCLNHREYPEIATTAHKSLLPFPTTYLCEAGFSAVTASKTKKQNKLNIRNTLQGVVVSYYPQIEPSCCKETFPGFSSFSALVSLDVKSLYIHF</sequence>
<reference evidence="1" key="1">
    <citation type="submission" date="2020-08" db="EMBL/GenBank/DDBJ databases">
        <title>Multicomponent nature underlies the extraordinary mechanical properties of spider dragline silk.</title>
        <authorList>
            <person name="Kono N."/>
            <person name="Nakamura H."/>
            <person name="Mori M."/>
            <person name="Yoshida Y."/>
            <person name="Ohtoshi R."/>
            <person name="Malay A.D."/>
            <person name="Moran D.A.P."/>
            <person name="Tomita M."/>
            <person name="Numata K."/>
            <person name="Arakawa K."/>
        </authorList>
    </citation>
    <scope>NUCLEOTIDE SEQUENCE</scope>
</reference>
<name>A0A8X6N4T1_NEPPI</name>
<evidence type="ECO:0000313" key="1">
    <source>
        <dbReference type="EMBL" id="GFS93699.1"/>
    </source>
</evidence>